<dbReference type="AlphaFoldDB" id="A0A1L7XVN3"/>
<feature type="compositionally biased region" description="Basic and acidic residues" evidence="5">
    <location>
        <begin position="240"/>
        <end position="296"/>
    </location>
</feature>
<evidence type="ECO:0000256" key="1">
    <source>
        <dbReference type="ARBA" id="ARBA00022723"/>
    </source>
</evidence>
<evidence type="ECO:0000313" key="8">
    <source>
        <dbReference type="Proteomes" id="UP000184330"/>
    </source>
</evidence>
<feature type="compositionally biased region" description="Basic and acidic residues" evidence="5">
    <location>
        <begin position="107"/>
        <end position="117"/>
    </location>
</feature>
<feature type="compositionally biased region" description="Polar residues" evidence="5">
    <location>
        <begin position="159"/>
        <end position="174"/>
    </location>
</feature>
<evidence type="ECO:0000259" key="6">
    <source>
        <dbReference type="PROSITE" id="PS50089"/>
    </source>
</evidence>
<proteinExistence type="predicted"/>
<accession>A0A1L7XVN3</accession>
<feature type="region of interest" description="Disordered" evidence="5">
    <location>
        <begin position="93"/>
        <end position="299"/>
    </location>
</feature>
<name>A0A1L7XVN3_9HELO</name>
<dbReference type="GO" id="GO:0008270">
    <property type="term" value="F:zinc ion binding"/>
    <property type="evidence" value="ECO:0007669"/>
    <property type="project" value="UniProtKB-KW"/>
</dbReference>
<dbReference type="InterPro" id="IPR027370">
    <property type="entry name" value="Znf-RING_euk"/>
</dbReference>
<dbReference type="PROSITE" id="PS50089">
    <property type="entry name" value="ZF_RING_2"/>
    <property type="match status" value="1"/>
</dbReference>
<protein>
    <recommendedName>
        <fullName evidence="6">RING-type domain-containing protein</fullName>
    </recommendedName>
</protein>
<dbReference type="InterPro" id="IPR001841">
    <property type="entry name" value="Znf_RING"/>
</dbReference>
<keyword evidence="2 4" id="KW-0863">Zinc-finger</keyword>
<dbReference type="Pfam" id="PF13445">
    <property type="entry name" value="zf-RING_UBOX"/>
    <property type="match status" value="1"/>
</dbReference>
<dbReference type="Gene3D" id="3.30.40.10">
    <property type="entry name" value="Zinc/RING finger domain, C3HC4 (zinc finger)"/>
    <property type="match status" value="1"/>
</dbReference>
<keyword evidence="8" id="KW-1185">Reference proteome</keyword>
<evidence type="ECO:0000313" key="7">
    <source>
        <dbReference type="EMBL" id="CZR69040.1"/>
    </source>
</evidence>
<dbReference type="OrthoDB" id="5574452at2759"/>
<sequence length="391" mass="42914">MSVRSMDHGIDQLFAAFLTNDQTLVNTPRSLFGATNIPRAITSFPIRIRLRLNSLQGLLLVTPEPSATKRTKKENDGNTLMFSLSGSPTIVFRSFSSGTNKQSTSRTKSDTRIEELSSNHAESSNSGREKGKGGDKGKTKTPDDSLLLFGARPRMTIAFDSSNGKSQQKATNTKNDARIEEIPSDHGESSNSDREKSKDGDKSKGKVSDDRQDSNLDVRTSQSGTCMIVVFGSSSGTDKQSAKDTKNDAKGQQKRSDHAKFNNCQEKSKKEGEGKGKGKAPNDKKEDENNNSKTSEEEIPFDVGVAPTLICPICKEELKNPVVQVSPCGHKFERECWEWWYNDQQARGRKKHSGPVPVNCPLFGAEMGDGGGWKMVLDMSDKEDCDEMGCN</sequence>
<evidence type="ECO:0000256" key="2">
    <source>
        <dbReference type="ARBA" id="ARBA00022771"/>
    </source>
</evidence>
<feature type="compositionally biased region" description="Basic and acidic residues" evidence="5">
    <location>
        <begin position="127"/>
        <end position="143"/>
    </location>
</feature>
<dbReference type="SUPFAM" id="SSF57850">
    <property type="entry name" value="RING/U-box"/>
    <property type="match status" value="1"/>
</dbReference>
<dbReference type="CDD" id="cd16449">
    <property type="entry name" value="RING-HC"/>
    <property type="match status" value="1"/>
</dbReference>
<dbReference type="EMBL" id="FJOG01000064">
    <property type="protein sequence ID" value="CZR69040.1"/>
    <property type="molecule type" value="Genomic_DNA"/>
</dbReference>
<organism evidence="7 8">
    <name type="scientific">Phialocephala subalpina</name>
    <dbReference type="NCBI Taxonomy" id="576137"/>
    <lineage>
        <taxon>Eukaryota</taxon>
        <taxon>Fungi</taxon>
        <taxon>Dikarya</taxon>
        <taxon>Ascomycota</taxon>
        <taxon>Pezizomycotina</taxon>
        <taxon>Leotiomycetes</taxon>
        <taxon>Helotiales</taxon>
        <taxon>Mollisiaceae</taxon>
        <taxon>Phialocephala</taxon>
        <taxon>Phialocephala fortinii species complex</taxon>
    </lineage>
</organism>
<feature type="domain" description="RING-type" evidence="6">
    <location>
        <begin position="311"/>
        <end position="362"/>
    </location>
</feature>
<keyword evidence="3" id="KW-0862">Zinc</keyword>
<evidence type="ECO:0000256" key="4">
    <source>
        <dbReference type="PROSITE-ProRule" id="PRU00175"/>
    </source>
</evidence>
<dbReference type="Proteomes" id="UP000184330">
    <property type="component" value="Unassembled WGS sequence"/>
</dbReference>
<reference evidence="7 8" key="1">
    <citation type="submission" date="2016-03" db="EMBL/GenBank/DDBJ databases">
        <authorList>
            <person name="Ploux O."/>
        </authorList>
    </citation>
    <scope>NUCLEOTIDE SEQUENCE [LARGE SCALE GENOMIC DNA]</scope>
    <source>
        <strain evidence="7 8">UAMH 11012</strain>
    </source>
</reference>
<gene>
    <name evidence="7" type="ORF">PAC_18941</name>
</gene>
<feature type="compositionally biased region" description="Polar residues" evidence="5">
    <location>
        <begin position="93"/>
        <end position="106"/>
    </location>
</feature>
<keyword evidence="1" id="KW-0479">Metal-binding</keyword>
<evidence type="ECO:0000256" key="5">
    <source>
        <dbReference type="SAM" id="MobiDB-lite"/>
    </source>
</evidence>
<dbReference type="InterPro" id="IPR013083">
    <property type="entry name" value="Znf_RING/FYVE/PHD"/>
</dbReference>
<feature type="compositionally biased region" description="Basic and acidic residues" evidence="5">
    <location>
        <begin position="175"/>
        <end position="216"/>
    </location>
</feature>
<evidence type="ECO:0000256" key="3">
    <source>
        <dbReference type="ARBA" id="ARBA00022833"/>
    </source>
</evidence>